<gene>
    <name evidence="2" type="ORF">FLT43_00790</name>
    <name evidence="1" type="ORF">M5W83_05395</name>
</gene>
<accession>A0AAP9DQJ0</accession>
<dbReference type="EMBL" id="CP041405">
    <property type="protein sequence ID" value="QDM42205.1"/>
    <property type="molecule type" value="Genomic_DNA"/>
</dbReference>
<evidence type="ECO:0000313" key="2">
    <source>
        <dbReference type="EMBL" id="QDM42205.1"/>
    </source>
</evidence>
<dbReference type="EMBL" id="JAMDMM010000014">
    <property type="protein sequence ID" value="MCY9606595.1"/>
    <property type="molecule type" value="Genomic_DNA"/>
</dbReference>
<evidence type="ECO:0000313" key="3">
    <source>
        <dbReference type="Proteomes" id="UP000315377"/>
    </source>
</evidence>
<reference evidence="1 4" key="2">
    <citation type="submission" date="2022-05" db="EMBL/GenBank/DDBJ databases">
        <title>Genome Sequencing of Bee-Associated Microbes.</title>
        <authorList>
            <person name="Dunlap C."/>
        </authorList>
    </citation>
    <scope>NUCLEOTIDE SEQUENCE [LARGE SCALE GENOMIC DNA]</scope>
    <source>
        <strain evidence="1 4">NRRL B-14613</strain>
    </source>
</reference>
<proteinExistence type="predicted"/>
<evidence type="ECO:0000313" key="1">
    <source>
        <dbReference type="EMBL" id="MCY9606595.1"/>
    </source>
</evidence>
<sequence>MKSNPLSTRAKEWIQLCDRRTTTTDSQTVKRVLQQNRIPVFQALIDFQESFGGLSYSFGSWLNHSWTFDVMMNSDMDCGIPKVFKHKDTDMVECLHSISEGIHTSGYMDPTGKLYFINSENPYPIANTIEELLEKHAIYYSLLRKQKQWAVRSLYESEVAAWLSNEEHSPIPLESRPGDCKWWQSRDGELVVHIDGVAGALYAAKAYAADAAVLRQHGLSSSLSLQGFPFACYFDPKKETVELENAKEMYGFNQRLYRTCNYSRVTVQQVKDIKEVPLYLSGQKDICVKKRIEQFWMKIPYLTLLEEDYDSSLIAFARQIGDDMILKLISYTADMTEADDRNRRTTAEQNVDRLLYQEYLRRMSLLMEGQAQGVSPLYFYPAHIAKLPEEDDIENDYCVIKRMEYSYVRFISKMALFYMKCAQQGNDAAVQAYRVYEPLLLMYCLGGYILKEHGFIEVGGGAFHQSGWRLLIGTEPIDIYRRAIQAWERRNWEHAMGQIKRIKWAEMSDEQPRASDEIWEAAFSRMERQVGIDLSEPVFRSVDEQQLWADLLEACPELRNLQGTLDCCICERYLRWAALLDCKHPIAVKYPCLYEPFIEMLHNGNRAGEREERTRRLIALLEQESMLNYAEALREPTVNDTA</sequence>
<dbReference type="GeneID" id="76994531"/>
<keyword evidence="4" id="KW-1185">Reference proteome</keyword>
<dbReference type="AlphaFoldDB" id="A0AAP9DQJ0"/>
<name>A0AAP9DQJ0_PANTH</name>
<evidence type="ECO:0000313" key="4">
    <source>
        <dbReference type="Proteomes" id="UP001209276"/>
    </source>
</evidence>
<reference evidence="2 3" key="1">
    <citation type="submission" date="2019-07" db="EMBL/GenBank/DDBJ databases">
        <title>Paenibacillus thiaminolyticus NRRL B-4156.</title>
        <authorList>
            <person name="Hehnly C."/>
            <person name="Zhang L."/>
        </authorList>
    </citation>
    <scope>NUCLEOTIDE SEQUENCE [LARGE SCALE GENOMIC DNA]</scope>
    <source>
        <strain evidence="2 3">NRRL B-4156</strain>
    </source>
</reference>
<organism evidence="2 3">
    <name type="scientific">Paenibacillus thiaminolyticus</name>
    <name type="common">Bacillus thiaminolyticus</name>
    <dbReference type="NCBI Taxonomy" id="49283"/>
    <lineage>
        <taxon>Bacteria</taxon>
        <taxon>Bacillati</taxon>
        <taxon>Bacillota</taxon>
        <taxon>Bacilli</taxon>
        <taxon>Bacillales</taxon>
        <taxon>Paenibacillaceae</taxon>
        <taxon>Paenibacillus</taxon>
    </lineage>
</organism>
<dbReference type="Proteomes" id="UP001209276">
    <property type="component" value="Unassembled WGS sequence"/>
</dbReference>
<dbReference type="Proteomes" id="UP000315377">
    <property type="component" value="Chromosome"/>
</dbReference>
<dbReference type="RefSeq" id="WP_087443786.1">
    <property type="nucleotide sequence ID" value="NZ_CABMNB010000036.1"/>
</dbReference>
<protein>
    <submittedName>
        <fullName evidence="2">Uncharacterized protein</fullName>
    </submittedName>
</protein>